<dbReference type="InterPro" id="IPR015422">
    <property type="entry name" value="PyrdxlP-dep_Trfase_small"/>
</dbReference>
<name>A0A2Z4LN39_9FLAO</name>
<dbReference type="InterPro" id="IPR015424">
    <property type="entry name" value="PyrdxlP-dep_Trfase"/>
</dbReference>
<keyword evidence="2 4" id="KW-0808">Transferase</keyword>
<dbReference type="PANTHER" id="PTHR13693:SF3">
    <property type="entry name" value="LD36009P"/>
    <property type="match status" value="1"/>
</dbReference>
<dbReference type="AlphaFoldDB" id="A0A2Z4LN39"/>
<organism evidence="4 5">
    <name type="scientific">Flagellimonas maritima</name>
    <dbReference type="NCBI Taxonomy" id="1383885"/>
    <lineage>
        <taxon>Bacteria</taxon>
        <taxon>Pseudomonadati</taxon>
        <taxon>Bacteroidota</taxon>
        <taxon>Flavobacteriia</taxon>
        <taxon>Flavobacteriales</taxon>
        <taxon>Flavobacteriaceae</taxon>
        <taxon>Flagellimonas</taxon>
    </lineage>
</organism>
<feature type="domain" description="Aminotransferase class I/classII large" evidence="3">
    <location>
        <begin position="172"/>
        <end position="342"/>
    </location>
</feature>
<keyword evidence="5" id="KW-1185">Reference proteome</keyword>
<evidence type="ECO:0000256" key="1">
    <source>
        <dbReference type="ARBA" id="ARBA00001933"/>
    </source>
</evidence>
<gene>
    <name evidence="4" type="primary">bioF</name>
    <name evidence="4" type="ORF">HME9304_00163</name>
</gene>
<evidence type="ECO:0000259" key="3">
    <source>
        <dbReference type="Pfam" id="PF00155"/>
    </source>
</evidence>
<evidence type="ECO:0000313" key="4">
    <source>
        <dbReference type="EMBL" id="AWX43176.1"/>
    </source>
</evidence>
<accession>A0A2Z4LN39</accession>
<dbReference type="SUPFAM" id="SSF53383">
    <property type="entry name" value="PLP-dependent transferases"/>
    <property type="match status" value="1"/>
</dbReference>
<dbReference type="InterPro" id="IPR015421">
    <property type="entry name" value="PyrdxlP-dep_Trfase_major"/>
</dbReference>
<dbReference type="InterPro" id="IPR004839">
    <property type="entry name" value="Aminotransferase_I/II_large"/>
</dbReference>
<dbReference type="EC" id="2.3.1.47" evidence="4"/>
<dbReference type="Gene3D" id="3.40.640.10">
    <property type="entry name" value="Type I PLP-dependent aspartate aminotransferase-like (Major domain)"/>
    <property type="match status" value="1"/>
</dbReference>
<dbReference type="GO" id="GO:0008710">
    <property type="term" value="F:8-amino-7-oxononanoate synthase activity"/>
    <property type="evidence" value="ECO:0007669"/>
    <property type="project" value="UniProtKB-EC"/>
</dbReference>
<dbReference type="Gene3D" id="3.90.1150.10">
    <property type="entry name" value="Aspartate Aminotransferase, domain 1"/>
    <property type="match status" value="1"/>
</dbReference>
<evidence type="ECO:0000256" key="2">
    <source>
        <dbReference type="ARBA" id="ARBA00022679"/>
    </source>
</evidence>
<dbReference type="OrthoDB" id="846426at2"/>
<dbReference type="GO" id="GO:0030170">
    <property type="term" value="F:pyridoxal phosphate binding"/>
    <property type="evidence" value="ECO:0007669"/>
    <property type="project" value="InterPro"/>
</dbReference>
<dbReference type="PANTHER" id="PTHR13693">
    <property type="entry name" value="CLASS II AMINOTRANSFERASE/8-AMINO-7-OXONONANOATE SYNTHASE"/>
    <property type="match status" value="1"/>
</dbReference>
<dbReference type="EMBL" id="CP030104">
    <property type="protein sequence ID" value="AWX43176.1"/>
    <property type="molecule type" value="Genomic_DNA"/>
</dbReference>
<proteinExistence type="predicted"/>
<dbReference type="Proteomes" id="UP000248536">
    <property type="component" value="Chromosome"/>
</dbReference>
<dbReference type="InterPro" id="IPR050087">
    <property type="entry name" value="AON_synthase_class-II"/>
</dbReference>
<protein>
    <submittedName>
        <fullName evidence="4">8-amino-7-oxononanoate synthase</fullName>
        <ecNumber evidence="4">2.3.1.47</ecNumber>
    </submittedName>
</protein>
<dbReference type="Pfam" id="PF00155">
    <property type="entry name" value="Aminotran_1_2"/>
    <property type="match status" value="1"/>
</dbReference>
<dbReference type="KEGG" id="spon:HME9304_00163"/>
<comment type="cofactor">
    <cofactor evidence="1">
        <name>pyridoxal 5'-phosphate</name>
        <dbReference type="ChEBI" id="CHEBI:597326"/>
    </cofactor>
</comment>
<sequence>MIHHIDFFPGRTITIKNREYRYFGGTSYLGLQTDKNFQDIFIENTRIFGTNYGASRKSNVQMSIFEKAEGHLANIVGSEACISLSSGYLAGQLISQFLNTNGYHFFYAPNTHSALYHREVSAYPSFEELNDSVRKHLNSNEKSIPVIFLDSIDFSGLNYPSFMGLQSLPLEKIIVVADDSHGIGILGKNGGGVYQILKKLEPKELIVCCSLGKGYGIQGGAIFGTKNRVAELKNTIFFGGASPAAPVGLATLVGSEKIYEKKRIALKNNIELFLNSLKQKNKFEHMPNHPAFGFSDDTLANYLEENNILITNFKYPNEDSVSTNRIIISAAHKKEDIQYLVRCLNTLS</sequence>
<keyword evidence="4" id="KW-0012">Acyltransferase</keyword>
<reference evidence="4 5" key="1">
    <citation type="submission" date="2018-06" db="EMBL/GenBank/DDBJ databases">
        <title>Spongiibacterium sp. HME9304 Genome sequencing and assembly.</title>
        <authorList>
            <person name="Kang H."/>
            <person name="Kim H."/>
            <person name="Joh K."/>
        </authorList>
    </citation>
    <scope>NUCLEOTIDE SEQUENCE [LARGE SCALE GENOMIC DNA]</scope>
    <source>
        <strain evidence="4 5">HME9304</strain>
    </source>
</reference>
<dbReference type="RefSeq" id="WP_112376781.1">
    <property type="nucleotide sequence ID" value="NZ_CP030104.1"/>
</dbReference>
<evidence type="ECO:0000313" key="5">
    <source>
        <dbReference type="Proteomes" id="UP000248536"/>
    </source>
</evidence>